<organism evidence="2 3">
    <name type="scientific">Cryoendolithus antarcticus</name>
    <dbReference type="NCBI Taxonomy" id="1507870"/>
    <lineage>
        <taxon>Eukaryota</taxon>
        <taxon>Fungi</taxon>
        <taxon>Dikarya</taxon>
        <taxon>Ascomycota</taxon>
        <taxon>Pezizomycotina</taxon>
        <taxon>Dothideomycetes</taxon>
        <taxon>Dothideomycetidae</taxon>
        <taxon>Cladosporiales</taxon>
        <taxon>Cladosporiaceae</taxon>
        <taxon>Cryoendolithus</taxon>
    </lineage>
</organism>
<dbReference type="AlphaFoldDB" id="A0A1V8T501"/>
<proteinExistence type="predicted"/>
<comment type="caution">
    <text evidence="2">The sequence shown here is derived from an EMBL/GenBank/DDBJ whole genome shotgun (WGS) entry which is preliminary data.</text>
</comment>
<evidence type="ECO:0000256" key="1">
    <source>
        <dbReference type="SAM" id="Phobius"/>
    </source>
</evidence>
<keyword evidence="1" id="KW-1133">Transmembrane helix</keyword>
<keyword evidence="3" id="KW-1185">Reference proteome</keyword>
<name>A0A1V8T501_9PEZI</name>
<accession>A0A1V8T501</accession>
<evidence type="ECO:0000313" key="2">
    <source>
        <dbReference type="EMBL" id="OQO06495.1"/>
    </source>
</evidence>
<keyword evidence="1" id="KW-0812">Transmembrane</keyword>
<evidence type="ECO:0000313" key="3">
    <source>
        <dbReference type="Proteomes" id="UP000192596"/>
    </source>
</evidence>
<dbReference type="Proteomes" id="UP000192596">
    <property type="component" value="Unassembled WGS sequence"/>
</dbReference>
<keyword evidence="1" id="KW-0472">Membrane</keyword>
<dbReference type="EMBL" id="NAJO01000016">
    <property type="protein sequence ID" value="OQO06495.1"/>
    <property type="molecule type" value="Genomic_DNA"/>
</dbReference>
<sequence>MTEYYTIGEDMTMRNAPRAQSGGSGTDAMCLLLLCFSIVAGVVLLIAILWLGFKYLMCPPRLKGLPTTQETRWRDRVIQYSMRILVEDIRSRRSAGLPIDPLDINSEIPPWSIGLRTALPRLRRLITYPGPDSQSASPFFARLPAELRVLIYEQVNYDELASSTGLRCNKRRLIVPLPARTCKHIYNEMCPMQRRLADDTDCIVSWLIPRIAPSCLLDLTATLEEDHEIMLEHLWAGEYALLPPGRHQFVQIKGFGVEIRLSKWGMGLLREKWTPASGPGRTPGFLDRFYWLCDVQDLGVEADDASAWALKSVGRTKGLARELSKTRLGPGLEN</sequence>
<reference evidence="3" key="1">
    <citation type="submission" date="2017-03" db="EMBL/GenBank/DDBJ databases">
        <title>Genomes of endolithic fungi from Antarctica.</title>
        <authorList>
            <person name="Coleine C."/>
            <person name="Masonjones S."/>
            <person name="Stajich J.E."/>
        </authorList>
    </citation>
    <scope>NUCLEOTIDE SEQUENCE [LARGE SCALE GENOMIC DNA]</scope>
    <source>
        <strain evidence="3">CCFEE 5527</strain>
    </source>
</reference>
<dbReference type="InParanoid" id="A0A1V8T501"/>
<protein>
    <submittedName>
        <fullName evidence="2">Uncharacterized protein</fullName>
    </submittedName>
</protein>
<gene>
    <name evidence="2" type="ORF">B0A48_08278</name>
</gene>
<feature type="transmembrane region" description="Helical" evidence="1">
    <location>
        <begin position="31"/>
        <end position="53"/>
    </location>
</feature>